<keyword evidence="3" id="KW-1185">Reference proteome</keyword>
<dbReference type="OrthoDB" id="384892at2"/>
<evidence type="ECO:0000313" key="2">
    <source>
        <dbReference type="EMBL" id="ALS74812.1"/>
    </source>
</evidence>
<evidence type="ECO:0000313" key="3">
    <source>
        <dbReference type="Proteomes" id="UP000067683"/>
    </source>
</evidence>
<protein>
    <recommendedName>
        <fullName evidence="1">DUF6487 domain-containing protein</fullName>
    </recommendedName>
</protein>
<feature type="domain" description="DUF6487" evidence="1">
    <location>
        <begin position="9"/>
        <end position="76"/>
    </location>
</feature>
<dbReference type="AlphaFoldDB" id="A0A0U2Z6L2"/>
<dbReference type="Pfam" id="PF20097">
    <property type="entry name" value="DUF6487"/>
    <property type="match status" value="1"/>
</dbReference>
<dbReference type="EMBL" id="CP013659">
    <property type="protein sequence ID" value="ALS74812.1"/>
    <property type="molecule type" value="Genomic_DNA"/>
</dbReference>
<dbReference type="Proteomes" id="UP000067683">
    <property type="component" value="Chromosome"/>
</dbReference>
<gene>
    <name evidence="2" type="ORF">AUC31_06055</name>
</gene>
<name>A0A0U2Z6L2_9BACL</name>
<dbReference type="InterPro" id="IPR045504">
    <property type="entry name" value="DUF6487"/>
</dbReference>
<dbReference type="KEGG" id="prt:AUC31_06055"/>
<reference evidence="2" key="1">
    <citation type="submission" date="2016-01" db="EMBL/GenBank/DDBJ databases">
        <title>Complete genome of Planococcus rifietoensis type strain M8.</title>
        <authorList>
            <person name="See-Too W.S."/>
        </authorList>
    </citation>
    <scope>NUCLEOTIDE SEQUENCE [LARGE SCALE GENOMIC DNA]</scope>
    <source>
        <strain evidence="2">M8</strain>
    </source>
</reference>
<evidence type="ECO:0000259" key="1">
    <source>
        <dbReference type="Pfam" id="PF20097"/>
    </source>
</evidence>
<organism evidence="2 3">
    <name type="scientific">Planococcus rifietoensis</name>
    <dbReference type="NCBI Taxonomy" id="200991"/>
    <lineage>
        <taxon>Bacteria</taxon>
        <taxon>Bacillati</taxon>
        <taxon>Bacillota</taxon>
        <taxon>Bacilli</taxon>
        <taxon>Bacillales</taxon>
        <taxon>Caryophanaceae</taxon>
        <taxon>Planococcus</taxon>
    </lineage>
</organism>
<accession>A0A0U2Z6L2</accession>
<sequence length="82" mass="9195">MENHNGLTCPFCQSEMKKGFIQSGTRLAWVPKVSKLSAEPSLTKGSVLLSEQSRFSINHVDAFLCESCNKVIIDYESNEQEQ</sequence>
<dbReference type="RefSeq" id="WP_058381519.1">
    <property type="nucleotide sequence ID" value="NZ_CP013659.2"/>
</dbReference>
<proteinExistence type="predicted"/>